<proteinExistence type="predicted"/>
<feature type="domain" description="Organic solvent tolerance-like N-terminal" evidence="4">
    <location>
        <begin position="35"/>
        <end position="141"/>
    </location>
</feature>
<evidence type="ECO:0000256" key="3">
    <source>
        <dbReference type="SAM" id="SignalP"/>
    </source>
</evidence>
<comment type="caution">
    <text evidence="5">The sequence shown here is derived from an EMBL/GenBank/DDBJ whole genome shotgun (WGS) entry which is preliminary data.</text>
</comment>
<evidence type="ECO:0000256" key="2">
    <source>
        <dbReference type="SAM" id="MobiDB-lite"/>
    </source>
</evidence>
<dbReference type="RefSeq" id="WP_345864123.1">
    <property type="nucleotide sequence ID" value="NZ_JBDIMF010000002.1"/>
</dbReference>
<name>A0ABU9XR80_9SPHN</name>
<dbReference type="Proteomes" id="UP001404104">
    <property type="component" value="Unassembled WGS sequence"/>
</dbReference>
<dbReference type="InterPro" id="IPR052037">
    <property type="entry name" value="LPS_export_LptA"/>
</dbReference>
<dbReference type="Gene3D" id="2.60.450.10">
    <property type="entry name" value="Lipopolysaccharide (LPS) transport protein A like domain"/>
    <property type="match status" value="1"/>
</dbReference>
<dbReference type="EMBL" id="JBDIMF010000002">
    <property type="protein sequence ID" value="MEN2786331.1"/>
    <property type="molecule type" value="Genomic_DNA"/>
</dbReference>
<keyword evidence="6" id="KW-1185">Reference proteome</keyword>
<evidence type="ECO:0000313" key="6">
    <source>
        <dbReference type="Proteomes" id="UP001404104"/>
    </source>
</evidence>
<feature type="chain" id="PRO_5047457379" evidence="3">
    <location>
        <begin position="20"/>
        <end position="179"/>
    </location>
</feature>
<organism evidence="5 6">
    <name type="scientific">Sphingomonas qilianensis</name>
    <dbReference type="NCBI Taxonomy" id="1736690"/>
    <lineage>
        <taxon>Bacteria</taxon>
        <taxon>Pseudomonadati</taxon>
        <taxon>Pseudomonadota</taxon>
        <taxon>Alphaproteobacteria</taxon>
        <taxon>Sphingomonadales</taxon>
        <taxon>Sphingomonadaceae</taxon>
        <taxon>Sphingomonas</taxon>
    </lineage>
</organism>
<gene>
    <name evidence="5" type="ORF">ABC969_07855</name>
</gene>
<sequence length="179" mass="18489">MHMSVRLFALVALATAAGAAAQTRHNSNAPIDFGADHIELQDKANRAVLAGSVTVRQAELTLRAARMTVSYTGQVVDGSPQVSRLDASGGVVVTRPDQTARGQYAVYDLNRRVVTMLGAVTLVQGGNTVNGGRLSINLDTGRAVIDGSSVGGTRTGADGSTTTAPGGRVTGRFSVPKRN</sequence>
<feature type="region of interest" description="Disordered" evidence="2">
    <location>
        <begin position="149"/>
        <end position="179"/>
    </location>
</feature>
<feature type="signal peptide" evidence="3">
    <location>
        <begin position="1"/>
        <end position="19"/>
    </location>
</feature>
<dbReference type="PANTHER" id="PTHR36504">
    <property type="entry name" value="LIPOPOLYSACCHARIDE EXPORT SYSTEM PROTEIN LPTA"/>
    <property type="match status" value="1"/>
</dbReference>
<dbReference type="InterPro" id="IPR005653">
    <property type="entry name" value="OstA-like_N"/>
</dbReference>
<dbReference type="PANTHER" id="PTHR36504:SF1">
    <property type="entry name" value="LIPOPOLYSACCHARIDE EXPORT SYSTEM PROTEIN LPTA"/>
    <property type="match status" value="1"/>
</dbReference>
<reference evidence="5 6" key="1">
    <citation type="submission" date="2024-05" db="EMBL/GenBank/DDBJ databases">
        <authorList>
            <person name="Liu Q."/>
            <person name="Xin Y.-H."/>
        </authorList>
    </citation>
    <scope>NUCLEOTIDE SEQUENCE [LARGE SCALE GENOMIC DNA]</scope>
    <source>
        <strain evidence="5 6">CGMCC 1.15349</strain>
    </source>
</reference>
<evidence type="ECO:0000259" key="4">
    <source>
        <dbReference type="Pfam" id="PF03968"/>
    </source>
</evidence>
<accession>A0ABU9XR80</accession>
<evidence type="ECO:0000256" key="1">
    <source>
        <dbReference type="ARBA" id="ARBA00022729"/>
    </source>
</evidence>
<evidence type="ECO:0000313" key="5">
    <source>
        <dbReference type="EMBL" id="MEN2786331.1"/>
    </source>
</evidence>
<protein>
    <submittedName>
        <fullName evidence="5">LptA/OstA family protein</fullName>
    </submittedName>
</protein>
<keyword evidence="1 3" id="KW-0732">Signal</keyword>
<dbReference type="Pfam" id="PF03968">
    <property type="entry name" value="LptD_N"/>
    <property type="match status" value="1"/>
</dbReference>